<proteinExistence type="predicted"/>
<feature type="compositionally biased region" description="Low complexity" evidence="1">
    <location>
        <begin position="103"/>
        <end position="112"/>
    </location>
</feature>
<feature type="compositionally biased region" description="Basic and acidic residues" evidence="1">
    <location>
        <begin position="24"/>
        <end position="33"/>
    </location>
</feature>
<accession>A0A381Z544</accession>
<feature type="region of interest" description="Disordered" evidence="1">
    <location>
        <begin position="24"/>
        <end position="120"/>
    </location>
</feature>
<feature type="compositionally biased region" description="Basic and acidic residues" evidence="1">
    <location>
        <begin position="72"/>
        <end position="81"/>
    </location>
</feature>
<dbReference type="EMBL" id="UINC01019987">
    <property type="protein sequence ID" value="SVA84368.1"/>
    <property type="molecule type" value="Genomic_DNA"/>
</dbReference>
<protein>
    <submittedName>
        <fullName evidence="2">Uncharacterized protein</fullName>
    </submittedName>
</protein>
<feature type="non-terminal residue" evidence="2">
    <location>
        <position position="120"/>
    </location>
</feature>
<evidence type="ECO:0000256" key="1">
    <source>
        <dbReference type="SAM" id="MobiDB-lite"/>
    </source>
</evidence>
<organism evidence="2">
    <name type="scientific">marine metagenome</name>
    <dbReference type="NCBI Taxonomy" id="408172"/>
    <lineage>
        <taxon>unclassified sequences</taxon>
        <taxon>metagenomes</taxon>
        <taxon>ecological metagenomes</taxon>
    </lineage>
</organism>
<name>A0A381Z544_9ZZZZ</name>
<dbReference type="AlphaFoldDB" id="A0A381Z544"/>
<reference evidence="2" key="1">
    <citation type="submission" date="2018-05" db="EMBL/GenBank/DDBJ databases">
        <authorList>
            <person name="Lanie J.A."/>
            <person name="Ng W.-L."/>
            <person name="Kazmierczak K.M."/>
            <person name="Andrzejewski T.M."/>
            <person name="Davidsen T.M."/>
            <person name="Wayne K.J."/>
            <person name="Tettelin H."/>
            <person name="Glass J.I."/>
            <person name="Rusch D."/>
            <person name="Podicherti R."/>
            <person name="Tsui H.-C.T."/>
            <person name="Winkler M.E."/>
        </authorList>
    </citation>
    <scope>NUCLEOTIDE SEQUENCE</scope>
</reference>
<sequence length="120" mass="13629">MTSGNRESRFEELRRRARERLNEVRENIEREKGASVPKDQTPSPDHLEDIFIPPKVTRPPEIVADPESIEEESARGKEAWEQRVTLPSDRDQVSTTDPGPNPTVTTTVAAVVQKRTLQRS</sequence>
<gene>
    <name evidence="2" type="ORF">METZ01_LOCUS137222</name>
</gene>
<evidence type="ECO:0000313" key="2">
    <source>
        <dbReference type="EMBL" id="SVA84368.1"/>
    </source>
</evidence>